<dbReference type="Gene3D" id="2.60.40.790">
    <property type="match status" value="1"/>
</dbReference>
<dbReference type="InterPro" id="IPR031107">
    <property type="entry name" value="Small_HSP"/>
</dbReference>
<dbReference type="Proteomes" id="UP000011135">
    <property type="component" value="Unassembled WGS sequence"/>
</dbReference>
<protein>
    <submittedName>
        <fullName evidence="4">Small heat shock protein</fullName>
    </submittedName>
</protein>
<dbReference type="eggNOG" id="COG0071">
    <property type="taxonomic scope" value="Bacteria"/>
</dbReference>
<dbReference type="CDD" id="cd06464">
    <property type="entry name" value="ACD_sHsps-like"/>
    <property type="match status" value="1"/>
</dbReference>
<dbReference type="Pfam" id="PF00011">
    <property type="entry name" value="HSP20"/>
    <property type="match status" value="1"/>
</dbReference>
<dbReference type="STRING" id="1237149.C900_03066"/>
<sequence>MSLTVKPKTGVPGFFTDWLHPDSIFNRDVFDIESMLALKPHLNLPPVNIKETSKEFTLELAAPGLERKDFKIEVENNNLRISVEKREEKREGKESENYWRREYSYQTFSRSFALPEGIKEDKIDARYANGLLTLHLPKEKVTAARPAHKIAVT</sequence>
<dbReference type="PROSITE" id="PS01031">
    <property type="entry name" value="SHSP"/>
    <property type="match status" value="1"/>
</dbReference>
<comment type="similarity">
    <text evidence="1 2">Belongs to the small heat shock protein (HSP20) family.</text>
</comment>
<proteinExistence type="inferred from homology"/>
<evidence type="ECO:0000313" key="4">
    <source>
        <dbReference type="EMBL" id="ELR71102.1"/>
    </source>
</evidence>
<dbReference type="SUPFAM" id="SSF49764">
    <property type="entry name" value="HSP20-like chaperones"/>
    <property type="match status" value="1"/>
</dbReference>
<dbReference type="OrthoDB" id="9814487at2"/>
<evidence type="ECO:0000256" key="1">
    <source>
        <dbReference type="PROSITE-ProRule" id="PRU00285"/>
    </source>
</evidence>
<dbReference type="InterPro" id="IPR008978">
    <property type="entry name" value="HSP20-like_chaperone"/>
</dbReference>
<gene>
    <name evidence="4" type="ORF">C900_03066</name>
</gene>
<feature type="domain" description="SHSP" evidence="3">
    <location>
        <begin position="38"/>
        <end position="153"/>
    </location>
</feature>
<comment type="caution">
    <text evidence="4">The sequence shown here is derived from an EMBL/GenBank/DDBJ whole genome shotgun (WGS) entry which is preliminary data.</text>
</comment>
<dbReference type="PANTHER" id="PTHR11527">
    <property type="entry name" value="HEAT-SHOCK PROTEIN 20 FAMILY MEMBER"/>
    <property type="match status" value="1"/>
</dbReference>
<reference evidence="4 5" key="1">
    <citation type="submission" date="2012-12" db="EMBL/GenBank/DDBJ databases">
        <title>Genome assembly of Fulvivirga imtechensis AK7.</title>
        <authorList>
            <person name="Nupur N."/>
            <person name="Khatri I."/>
            <person name="Kumar R."/>
            <person name="Subramanian S."/>
            <person name="Pinnaka A."/>
        </authorList>
    </citation>
    <scope>NUCLEOTIDE SEQUENCE [LARGE SCALE GENOMIC DNA]</scope>
    <source>
        <strain evidence="4 5">AK7</strain>
    </source>
</reference>
<evidence type="ECO:0000259" key="3">
    <source>
        <dbReference type="PROSITE" id="PS01031"/>
    </source>
</evidence>
<evidence type="ECO:0000313" key="5">
    <source>
        <dbReference type="Proteomes" id="UP000011135"/>
    </source>
</evidence>
<keyword evidence="5" id="KW-1185">Reference proteome</keyword>
<accession>L8JV06</accession>
<dbReference type="InterPro" id="IPR002068">
    <property type="entry name" value="A-crystallin/Hsp20_dom"/>
</dbReference>
<organism evidence="4 5">
    <name type="scientific">Fulvivirga imtechensis AK7</name>
    <dbReference type="NCBI Taxonomy" id="1237149"/>
    <lineage>
        <taxon>Bacteria</taxon>
        <taxon>Pseudomonadati</taxon>
        <taxon>Bacteroidota</taxon>
        <taxon>Cytophagia</taxon>
        <taxon>Cytophagales</taxon>
        <taxon>Fulvivirgaceae</taxon>
        <taxon>Fulvivirga</taxon>
    </lineage>
</organism>
<evidence type="ECO:0000256" key="2">
    <source>
        <dbReference type="RuleBase" id="RU003616"/>
    </source>
</evidence>
<name>L8JV06_9BACT</name>
<keyword evidence="4" id="KW-0346">Stress response</keyword>
<dbReference type="AlphaFoldDB" id="L8JV06"/>
<dbReference type="EMBL" id="AMZN01000045">
    <property type="protein sequence ID" value="ELR71102.1"/>
    <property type="molecule type" value="Genomic_DNA"/>
</dbReference>